<dbReference type="EMBL" id="WNTK01000178">
    <property type="protein sequence ID" value="KAG9471115.1"/>
    <property type="molecule type" value="Genomic_DNA"/>
</dbReference>
<dbReference type="Gene3D" id="1.20.5.1150">
    <property type="entry name" value="Ribosomal protein S8"/>
    <property type="match status" value="1"/>
</dbReference>
<evidence type="ECO:0000256" key="2">
    <source>
        <dbReference type="ARBA" id="ARBA00022980"/>
    </source>
</evidence>
<sequence length="87" mass="10245">MASHLKFIARTVMVQERNVDAAYKTLNRILTAEGIVNDVKCRRYFEAPCDKRRKVKYETCKRIYNSEMARKIAFLSRKSRTDPWPGC</sequence>
<dbReference type="GO" id="GO:0003735">
    <property type="term" value="F:structural constituent of ribosome"/>
    <property type="evidence" value="ECO:0007669"/>
    <property type="project" value="InterPro"/>
</dbReference>
<keyword evidence="2" id="KW-0689">Ribosomal protein</keyword>
<evidence type="ECO:0000313" key="5">
    <source>
        <dbReference type="Proteomes" id="UP000770717"/>
    </source>
</evidence>
<dbReference type="AlphaFoldDB" id="A0A8J6ELC2"/>
<dbReference type="PANTHER" id="PTHR21109:SF0">
    <property type="entry name" value="SMALL RIBOSOMAL SUBUNIT PROTEIN BS21M"/>
    <property type="match status" value="1"/>
</dbReference>
<dbReference type="Pfam" id="PF01165">
    <property type="entry name" value="Ribosomal_S21"/>
    <property type="match status" value="1"/>
</dbReference>
<keyword evidence="3" id="KW-0687">Ribonucleoprotein</keyword>
<protein>
    <recommendedName>
        <fullName evidence="6">Mitochondrial ribosomal protein S21</fullName>
    </recommendedName>
</protein>
<organism evidence="4 5">
    <name type="scientific">Eleutherodactylus coqui</name>
    <name type="common">Puerto Rican coqui</name>
    <dbReference type="NCBI Taxonomy" id="57060"/>
    <lineage>
        <taxon>Eukaryota</taxon>
        <taxon>Metazoa</taxon>
        <taxon>Chordata</taxon>
        <taxon>Craniata</taxon>
        <taxon>Vertebrata</taxon>
        <taxon>Euteleostomi</taxon>
        <taxon>Amphibia</taxon>
        <taxon>Batrachia</taxon>
        <taxon>Anura</taxon>
        <taxon>Neobatrachia</taxon>
        <taxon>Hyloidea</taxon>
        <taxon>Eleutherodactylidae</taxon>
        <taxon>Eleutherodactylinae</taxon>
        <taxon>Eleutherodactylus</taxon>
        <taxon>Eleutherodactylus</taxon>
    </lineage>
</organism>
<comment type="similarity">
    <text evidence="1">Belongs to the bacterial ribosomal protein bS21 family.</text>
</comment>
<reference evidence="4" key="1">
    <citation type="thesis" date="2020" institute="ProQuest LLC" country="789 East Eisenhower Parkway, Ann Arbor, MI, USA">
        <title>Comparative Genomics and Chromosome Evolution.</title>
        <authorList>
            <person name="Mudd A.B."/>
        </authorList>
    </citation>
    <scope>NUCLEOTIDE SEQUENCE</scope>
    <source>
        <strain evidence="4">HN-11 Male</strain>
        <tissue evidence="4">Kidney and liver</tissue>
    </source>
</reference>
<accession>A0A8J6ELC2</accession>
<dbReference type="Proteomes" id="UP000770717">
    <property type="component" value="Unassembled WGS sequence"/>
</dbReference>
<proteinExistence type="inferred from homology"/>
<dbReference type="EMBL" id="WNTK01000178">
    <property type="protein sequence ID" value="KAG9471114.1"/>
    <property type="molecule type" value="Genomic_DNA"/>
</dbReference>
<evidence type="ECO:0000313" key="4">
    <source>
        <dbReference type="EMBL" id="KAG9471115.1"/>
    </source>
</evidence>
<evidence type="ECO:0000256" key="1">
    <source>
        <dbReference type="ARBA" id="ARBA00006640"/>
    </source>
</evidence>
<dbReference type="GO" id="GO:0005840">
    <property type="term" value="C:ribosome"/>
    <property type="evidence" value="ECO:0007669"/>
    <property type="project" value="UniProtKB-KW"/>
</dbReference>
<evidence type="ECO:0000256" key="3">
    <source>
        <dbReference type="ARBA" id="ARBA00023274"/>
    </source>
</evidence>
<evidence type="ECO:0008006" key="6">
    <source>
        <dbReference type="Google" id="ProtNLM"/>
    </source>
</evidence>
<dbReference type="GO" id="GO:0006412">
    <property type="term" value="P:translation"/>
    <property type="evidence" value="ECO:0007669"/>
    <property type="project" value="InterPro"/>
</dbReference>
<dbReference type="NCBIfam" id="TIGR00030">
    <property type="entry name" value="S21p"/>
    <property type="match status" value="1"/>
</dbReference>
<comment type="caution">
    <text evidence="4">The sequence shown here is derived from an EMBL/GenBank/DDBJ whole genome shotgun (WGS) entry which is preliminary data.</text>
</comment>
<keyword evidence="5" id="KW-1185">Reference proteome</keyword>
<name>A0A8J6ELC2_ELECQ</name>
<dbReference type="InterPro" id="IPR038380">
    <property type="entry name" value="Ribosomal_bS21_sf"/>
</dbReference>
<dbReference type="GO" id="GO:1990904">
    <property type="term" value="C:ribonucleoprotein complex"/>
    <property type="evidence" value="ECO:0007669"/>
    <property type="project" value="UniProtKB-KW"/>
</dbReference>
<dbReference type="InterPro" id="IPR001911">
    <property type="entry name" value="Ribosomal_bS21"/>
</dbReference>
<dbReference type="PANTHER" id="PTHR21109">
    <property type="entry name" value="MITOCHONDRIAL 28S RIBOSOMAL PROTEIN S21"/>
    <property type="match status" value="1"/>
</dbReference>
<gene>
    <name evidence="4" type="ORF">GDO78_015737</name>
</gene>
<dbReference type="OrthoDB" id="2501249at2759"/>